<dbReference type="Pfam" id="PF17035">
    <property type="entry name" value="BET"/>
    <property type="match status" value="1"/>
</dbReference>
<dbReference type="InterPro" id="IPR027353">
    <property type="entry name" value="NET_dom"/>
</dbReference>
<protein>
    <submittedName>
        <fullName evidence="3">Bromodomain-containing protein 2</fullName>
    </submittedName>
</protein>
<dbReference type="PANTHER" id="PTHR22880">
    <property type="entry name" value="FALZ-RELATED BROMODOMAIN-CONTAINING PROTEINS"/>
    <property type="match status" value="1"/>
</dbReference>
<dbReference type="GO" id="GO:0006338">
    <property type="term" value="P:chromatin remodeling"/>
    <property type="evidence" value="ECO:0007669"/>
    <property type="project" value="TreeGrafter"/>
</dbReference>
<dbReference type="PROSITE" id="PS51525">
    <property type="entry name" value="NET"/>
    <property type="match status" value="1"/>
</dbReference>
<dbReference type="GO" id="GO:0006355">
    <property type="term" value="P:regulation of DNA-templated transcription"/>
    <property type="evidence" value="ECO:0007669"/>
    <property type="project" value="TreeGrafter"/>
</dbReference>
<evidence type="ECO:0000256" key="1">
    <source>
        <dbReference type="SAM" id="MobiDB-lite"/>
    </source>
</evidence>
<feature type="compositionally biased region" description="Low complexity" evidence="1">
    <location>
        <begin position="461"/>
        <end position="488"/>
    </location>
</feature>
<feature type="compositionally biased region" description="Acidic residues" evidence="1">
    <location>
        <begin position="247"/>
        <end position="256"/>
    </location>
</feature>
<feature type="region of interest" description="Disordered" evidence="1">
    <location>
        <begin position="919"/>
        <end position="969"/>
    </location>
</feature>
<feature type="compositionally biased region" description="Low complexity" evidence="1">
    <location>
        <begin position="1445"/>
        <end position="1466"/>
    </location>
</feature>
<dbReference type="PANTHER" id="PTHR22880:SF225">
    <property type="entry name" value="BROMODOMAIN-CONTAINING PROTEIN BET-1-RELATED"/>
    <property type="match status" value="1"/>
</dbReference>
<dbReference type="GO" id="GO:0005634">
    <property type="term" value="C:nucleus"/>
    <property type="evidence" value="ECO:0007669"/>
    <property type="project" value="TreeGrafter"/>
</dbReference>
<feature type="compositionally biased region" description="Low complexity" evidence="1">
    <location>
        <begin position="199"/>
        <end position="215"/>
    </location>
</feature>
<dbReference type="EMBL" id="GAMC01018493">
    <property type="protein sequence ID" value="JAB88062.1"/>
    <property type="molecule type" value="mRNA"/>
</dbReference>
<feature type="compositionally biased region" description="Polar residues" evidence="1">
    <location>
        <begin position="173"/>
        <end position="182"/>
    </location>
</feature>
<feature type="region of interest" description="Disordered" evidence="1">
    <location>
        <begin position="869"/>
        <end position="888"/>
    </location>
</feature>
<gene>
    <name evidence="3" type="primary">BRD2</name>
</gene>
<dbReference type="Gene3D" id="1.20.1270.220">
    <property type="match status" value="1"/>
</dbReference>
<feature type="region of interest" description="Disordered" evidence="1">
    <location>
        <begin position="1072"/>
        <end position="1106"/>
    </location>
</feature>
<sequence length="1472" mass="151012">MDPHEIKPPGPGITNSTINAGSTGQHGQQHQLGGSGEQLNLPPPSPQAIGTAGINGATGSLTTSIPSASSSVSGCNSNANILYNNANSSHQQRPSNNTNNDGDSDTESLASMSAKAKAAAAAEQNHTASATNGHNCGTSTTVNNLNVNAKQQRQQKRRRERAQRLQAERENRFANSVNNVPNSGLLYHASSAGSMGEDSNNSNGNFTSSSNGSNNVMPPTDSIASLLLNPPHSPECNSGLMATPSDSEGESLDEDLLSTSSSSTLLLPRDKPPPRPPPPVRRKLPRSPVLEEEIIDGFAILEFKSYEDLEFAIKLGQKRKEKRLSALEELTCTYSIEETKMPKIIDTGQPHPIRGSSALNLQINNIKDNSNNIRLLSSNSNNINCHPAQTVTSSTNVTVQDTPMDAITPPWKSQYQNSNNNNNVGSLITNSNQNINNCSSVSGNIINNTSNNTAASATMIINHNGNNSNNSNNNSDGAGSSSSSSSSGIAETTSSNINNTDEDAVMTLVDAADDCRSVLTAMDSGASCGSSTMTATVNSKIDVASTPKDNAASNSVKSTASTDTTTTSAVTVPSCTMSVAPQISPAAVNSSPVLSEKGSISSGLGINALQGNQAQAGMTPVQMSDGYRNSMLLEGVKIGSSSANTNKRSLDVAFGTSSGTSSKSSNHFISMATNAPNLTQLGNSNNNNNSSGEMTTDMRGLGSTTASASATAAVATVSSAAQQPAPKMVQSTPTKDEMFDRIRDAGVTCKSIGMGLNICDNDENKGSERLGPIVFPSTPTQHIANAAPSPTTPRKSSDYPQQATAGVSIKSESNDSFPAPTAASAVASVGGAAHGAGSGGGAHVGIGSSVPGTSPAAFAQPHKDNVALAKNSSQTTHSHAADGMSPATSRVLSPMVQPAAGASTSGSVVAPVHTVTITNDKSMSSGSSVQQQQQHQQQQQMHPQHQQQHQQQQQHQHQQHQHQQLQQLQPTNATNSRNNLATLVAAINNENNYQLSAATGNSPAINVQSPPSYSAAIAANNSVGGVVGGSMSAPILDAGHKSNASPFQFLNHYQAQELANLPNAQLVVDTGGGGGGGVGAGVDASDTSSDESSDTENESNSDEERNAKLKLLEAKLLDLQEEMRKLMEEASNKKKAKKKLKEKKKGGTGGVGVGAAMAGVGGVHAQTGGVGGVGAGVSVNAALVASANLHGTDLATAMAMGQLGAAGTVGSKGAPLAAGLAGAAAVGGTPGGKGNKVKGQRGPKAGTTGGGAPGAGGAAGANKRTKGGAAAASGGGGAGAAANAGGAPVRGNNKKKPSQVMNFDSEEEDTAKPMSYDEKRQLSLDINKLPGDKLGRVVHIIQNREPSLRDSNPDEIEIDFETLKPSTLRELESYVASCLRKKTRKPYYKKPSGKSKDEQMAEKKQELEKRLQDVTGQLGTSKKTAKKDESSSNKVEAAPPTTRLSSSSSSSDSSSSSSSDSSSSDSSDSEAG</sequence>
<feature type="compositionally biased region" description="Basic and acidic residues" evidence="1">
    <location>
        <begin position="1394"/>
        <end position="1412"/>
    </location>
</feature>
<name>W8APV6_CERCA</name>
<evidence type="ECO:0000259" key="2">
    <source>
        <dbReference type="PROSITE" id="PS51525"/>
    </source>
</evidence>
<feature type="compositionally biased region" description="Acidic residues" evidence="1">
    <location>
        <begin position="1088"/>
        <end position="1101"/>
    </location>
</feature>
<dbReference type="OrthoDB" id="10060000at2759"/>
<proteinExistence type="evidence at transcript level"/>
<feature type="region of interest" description="Disordered" evidence="1">
    <location>
        <begin position="87"/>
        <end position="285"/>
    </location>
</feature>
<feature type="region of interest" description="Disordered" evidence="1">
    <location>
        <begin position="1227"/>
        <end position="1317"/>
    </location>
</feature>
<feature type="compositionally biased region" description="Low complexity" evidence="1">
    <location>
        <begin position="87"/>
        <end position="101"/>
    </location>
</feature>
<feature type="compositionally biased region" description="Low complexity" evidence="1">
    <location>
        <begin position="108"/>
        <end position="130"/>
    </location>
</feature>
<dbReference type="FunFam" id="1.20.1270.220:FF:000001">
    <property type="entry name" value="bromodomain-containing protein 2 isoform X1"/>
    <property type="match status" value="1"/>
</dbReference>
<reference evidence="3" key="1">
    <citation type="submission" date="2013-07" db="EMBL/GenBank/DDBJ databases">
        <authorList>
            <person name="Geib S."/>
        </authorList>
    </citation>
    <scope>NUCLEOTIDE SEQUENCE</scope>
</reference>
<feature type="region of interest" description="Disordered" evidence="1">
    <location>
        <begin position="1129"/>
        <end position="1148"/>
    </location>
</feature>
<feature type="region of interest" description="Disordered" evidence="1">
    <location>
        <begin position="674"/>
        <end position="705"/>
    </location>
</feature>
<feature type="compositionally biased region" description="Polar residues" evidence="1">
    <location>
        <begin position="919"/>
        <end position="929"/>
    </location>
</feature>
<feature type="domain" description="NET" evidence="2">
    <location>
        <begin position="1304"/>
        <end position="1386"/>
    </location>
</feature>
<dbReference type="InterPro" id="IPR038336">
    <property type="entry name" value="NET_sf"/>
</dbReference>
<feature type="region of interest" description="Disordered" evidence="1">
    <location>
        <begin position="1"/>
        <end position="55"/>
    </location>
</feature>
<feature type="compositionally biased region" description="Polar residues" evidence="1">
    <location>
        <begin position="778"/>
        <end position="816"/>
    </location>
</feature>
<dbReference type="InterPro" id="IPR050935">
    <property type="entry name" value="Bromo_chromatin_reader"/>
</dbReference>
<dbReference type="GO" id="GO:0000785">
    <property type="term" value="C:chromatin"/>
    <property type="evidence" value="ECO:0007669"/>
    <property type="project" value="TreeGrafter"/>
</dbReference>
<organism evidence="3">
    <name type="scientific">Ceratitis capitata</name>
    <name type="common">Mediterranean fruit fly</name>
    <name type="synonym">Tephritis capitata</name>
    <dbReference type="NCBI Taxonomy" id="7213"/>
    <lineage>
        <taxon>Eukaryota</taxon>
        <taxon>Metazoa</taxon>
        <taxon>Ecdysozoa</taxon>
        <taxon>Arthropoda</taxon>
        <taxon>Hexapoda</taxon>
        <taxon>Insecta</taxon>
        <taxon>Pterygota</taxon>
        <taxon>Neoptera</taxon>
        <taxon>Endopterygota</taxon>
        <taxon>Diptera</taxon>
        <taxon>Brachycera</taxon>
        <taxon>Muscomorpha</taxon>
        <taxon>Tephritoidea</taxon>
        <taxon>Tephritidae</taxon>
        <taxon>Ceratitis</taxon>
        <taxon>Ceratitis</taxon>
    </lineage>
</organism>
<feature type="compositionally biased region" description="Polar residues" evidence="1">
    <location>
        <begin position="131"/>
        <end position="147"/>
    </location>
</feature>
<reference evidence="3" key="2">
    <citation type="journal article" date="2014" name="BMC Genomics">
        <title>A genomic perspective to assessing quality of mass-reared SIT flies used in Mediterranean fruit fly (Ceratitis capitata) eradication in California.</title>
        <authorList>
            <person name="Calla B."/>
            <person name="Hall B."/>
            <person name="Hou S."/>
            <person name="Geib S.M."/>
        </authorList>
    </citation>
    <scope>NUCLEOTIDE SEQUENCE</scope>
</reference>
<feature type="compositionally biased region" description="Polar residues" evidence="1">
    <location>
        <begin position="489"/>
        <end position="498"/>
    </location>
</feature>
<feature type="region of interest" description="Disordered" evidence="1">
    <location>
        <begin position="778"/>
        <end position="820"/>
    </location>
</feature>
<evidence type="ECO:0000313" key="3">
    <source>
        <dbReference type="EMBL" id="JAB88062.1"/>
    </source>
</evidence>
<feature type="compositionally biased region" description="Basic residues" evidence="1">
    <location>
        <begin position="1133"/>
        <end position="1146"/>
    </location>
</feature>
<feature type="region of interest" description="Disordered" evidence="1">
    <location>
        <begin position="461"/>
        <end position="498"/>
    </location>
</feature>
<accession>W8APV6</accession>
<feature type="compositionally biased region" description="Basic residues" evidence="1">
    <location>
        <begin position="1380"/>
        <end position="1393"/>
    </location>
</feature>
<feature type="region of interest" description="Disordered" evidence="1">
    <location>
        <begin position="1380"/>
        <end position="1472"/>
    </location>
</feature>
<feature type="compositionally biased region" description="Low complexity" evidence="1">
    <location>
        <begin position="257"/>
        <end position="267"/>
    </location>
</feature>
<feature type="compositionally biased region" description="Low complexity" evidence="1">
    <location>
        <begin position="21"/>
        <end position="32"/>
    </location>
</feature>
<feature type="compositionally biased region" description="Gly residues" evidence="1">
    <location>
        <begin position="1247"/>
        <end position="1259"/>
    </location>
</feature>
<feature type="compositionally biased region" description="Basic and acidic residues" evidence="1">
    <location>
        <begin position="162"/>
        <end position="172"/>
    </location>
</feature>
<feature type="compositionally biased region" description="Low complexity" evidence="1">
    <location>
        <begin position="930"/>
        <end position="969"/>
    </location>
</feature>